<dbReference type="EMBL" id="LNZA01000001">
    <property type="protein sequence ID" value="KTD73780.1"/>
    <property type="molecule type" value="Genomic_DNA"/>
</dbReference>
<dbReference type="PATRIC" id="fig|40335.7.peg.1727"/>
<keyword evidence="2" id="KW-1185">Reference proteome</keyword>
<comment type="caution">
    <text evidence="1">The sequence shown here is derived from an EMBL/GenBank/DDBJ whole genome shotgun (WGS) entry which is preliminary data.</text>
</comment>
<dbReference type="STRING" id="40335.Ltuc_1627"/>
<dbReference type="RefSeq" id="WP_058520781.1">
    <property type="nucleotide sequence ID" value="NZ_CAAAIP010000008.1"/>
</dbReference>
<evidence type="ECO:0000313" key="2">
    <source>
        <dbReference type="Proteomes" id="UP000054693"/>
    </source>
</evidence>
<dbReference type="Proteomes" id="UP000054693">
    <property type="component" value="Unassembled WGS sequence"/>
</dbReference>
<sequence length="82" mass="9855">MFFDQKVAIYKGMIQYLLDSTNYPLHRLANLSNSPIAHLQLIYHHNRLLQDNNIELNLLKLFMLFIDMEQKSKWKTKSFQDI</sequence>
<protein>
    <submittedName>
        <fullName evidence="1">Uncharacterized protein</fullName>
    </submittedName>
</protein>
<name>A0A0W0ZXG5_9GAMM</name>
<gene>
    <name evidence="1" type="ORF">Ltuc_1627</name>
</gene>
<accession>A0A0W0ZXG5</accession>
<proteinExistence type="predicted"/>
<organism evidence="1 2">
    <name type="scientific">Legionella tucsonensis</name>
    <dbReference type="NCBI Taxonomy" id="40335"/>
    <lineage>
        <taxon>Bacteria</taxon>
        <taxon>Pseudomonadati</taxon>
        <taxon>Pseudomonadota</taxon>
        <taxon>Gammaproteobacteria</taxon>
        <taxon>Legionellales</taxon>
        <taxon>Legionellaceae</taxon>
        <taxon>Legionella</taxon>
    </lineage>
</organism>
<evidence type="ECO:0000313" key="1">
    <source>
        <dbReference type="EMBL" id="KTD73780.1"/>
    </source>
</evidence>
<reference evidence="1 2" key="1">
    <citation type="submission" date="2015-11" db="EMBL/GenBank/DDBJ databases">
        <title>Genomic analysis of 38 Legionella species identifies large and diverse effector repertoires.</title>
        <authorList>
            <person name="Burstein D."/>
            <person name="Amaro F."/>
            <person name="Zusman T."/>
            <person name="Lifshitz Z."/>
            <person name="Cohen O."/>
            <person name="Gilbert J.A."/>
            <person name="Pupko T."/>
            <person name="Shuman H.A."/>
            <person name="Segal G."/>
        </authorList>
    </citation>
    <scope>NUCLEOTIDE SEQUENCE [LARGE SCALE GENOMIC DNA]</scope>
    <source>
        <strain evidence="1 2">ATCC 49180</strain>
    </source>
</reference>
<dbReference type="AlphaFoldDB" id="A0A0W0ZXG5"/>
<dbReference type="OrthoDB" id="5643102at2"/>